<keyword evidence="8" id="KW-0175">Coiled coil</keyword>
<dbReference type="InterPro" id="IPR031981">
    <property type="entry name" value="MIEAP_C"/>
</dbReference>
<keyword evidence="16" id="KW-1185">Reference proteome</keyword>
<protein>
    <recommendedName>
        <fullName evidence="5">Mitochondria-eating protein</fullName>
    </recommendedName>
    <alternativeName>
        <fullName evidence="12">Spermatogenesis-associated protein 18</fullName>
    </alternativeName>
</protein>
<evidence type="ECO:0000256" key="3">
    <source>
        <dbReference type="ARBA" id="ARBA00004496"/>
    </source>
</evidence>
<dbReference type="GO" id="GO:0005759">
    <property type="term" value="C:mitochondrial matrix"/>
    <property type="evidence" value="ECO:0007669"/>
    <property type="project" value="UniProtKB-SubCell"/>
</dbReference>
<evidence type="ECO:0000256" key="2">
    <source>
        <dbReference type="ARBA" id="ARBA00004305"/>
    </source>
</evidence>
<evidence type="ECO:0000256" key="9">
    <source>
        <dbReference type="ARBA" id="ARBA00023121"/>
    </source>
</evidence>
<evidence type="ECO:0000256" key="12">
    <source>
        <dbReference type="ARBA" id="ARBA00032687"/>
    </source>
</evidence>
<feature type="region of interest" description="Disordered" evidence="13">
    <location>
        <begin position="43"/>
        <end position="67"/>
    </location>
</feature>
<keyword evidence="10" id="KW-0496">Mitochondrion</keyword>
<organism evidence="15 16">
    <name type="scientific">Pocillopora meandrina</name>
    <dbReference type="NCBI Taxonomy" id="46732"/>
    <lineage>
        <taxon>Eukaryota</taxon>
        <taxon>Metazoa</taxon>
        <taxon>Cnidaria</taxon>
        <taxon>Anthozoa</taxon>
        <taxon>Hexacorallia</taxon>
        <taxon>Scleractinia</taxon>
        <taxon>Astrocoeniina</taxon>
        <taxon>Pocilloporidae</taxon>
        <taxon>Pocillopora</taxon>
    </lineage>
</organism>
<reference evidence="15 16" key="1">
    <citation type="submission" date="2022-05" db="EMBL/GenBank/DDBJ databases">
        <authorList>
            <consortium name="Genoscope - CEA"/>
            <person name="William W."/>
        </authorList>
    </citation>
    <scope>NUCLEOTIDE SEQUENCE [LARGE SCALE GENOMIC DNA]</scope>
</reference>
<evidence type="ECO:0000256" key="5">
    <source>
        <dbReference type="ARBA" id="ARBA00019863"/>
    </source>
</evidence>
<evidence type="ECO:0000259" key="14">
    <source>
        <dbReference type="Pfam" id="PF16026"/>
    </source>
</evidence>
<comment type="caution">
    <text evidence="15">The sequence shown here is derived from an EMBL/GenBank/DDBJ whole genome shotgun (WGS) entry which is preliminary data.</text>
</comment>
<evidence type="ECO:0000256" key="11">
    <source>
        <dbReference type="ARBA" id="ARBA00023136"/>
    </source>
</evidence>
<feature type="domain" description="Mitochondria-eating protein C-terminal" evidence="14">
    <location>
        <begin position="2"/>
        <end position="39"/>
    </location>
</feature>
<dbReference type="GO" id="GO:0008289">
    <property type="term" value="F:lipid binding"/>
    <property type="evidence" value="ECO:0007669"/>
    <property type="project" value="UniProtKB-KW"/>
</dbReference>
<keyword evidence="11" id="KW-0472">Membrane</keyword>
<dbReference type="PANTHER" id="PTHR21771">
    <property type="entry name" value="MITOCHONDRIA-EATING PROTEIN-RELATED"/>
    <property type="match status" value="1"/>
</dbReference>
<evidence type="ECO:0000256" key="13">
    <source>
        <dbReference type="SAM" id="MobiDB-lite"/>
    </source>
</evidence>
<keyword evidence="9" id="KW-0446">Lipid-binding</keyword>
<keyword evidence="7" id="KW-1000">Mitochondrion outer membrane</keyword>
<keyword evidence="6" id="KW-0963">Cytoplasm</keyword>
<name>A0AAU9W1W5_9CNID</name>
<accession>A0AAU9W1W5</accession>
<comment type="similarity">
    <text evidence="4">Belongs to the MIEAP family.</text>
</comment>
<dbReference type="GO" id="GO:0035695">
    <property type="term" value="P:mitophagy by internal vacuole formation"/>
    <property type="evidence" value="ECO:0007669"/>
    <property type="project" value="TreeGrafter"/>
</dbReference>
<dbReference type="PANTHER" id="PTHR21771:SF0">
    <property type="entry name" value="MITOCHONDRIA-EATING PROTEIN"/>
    <property type="match status" value="1"/>
</dbReference>
<dbReference type="EMBL" id="CALNXJ010000008">
    <property type="protein sequence ID" value="CAH3045419.1"/>
    <property type="molecule type" value="Genomic_DNA"/>
</dbReference>
<comment type="subcellular location">
    <subcellularLocation>
        <location evidence="3">Cytoplasm</location>
    </subcellularLocation>
    <subcellularLocation>
        <location evidence="2">Mitochondrion matrix</location>
    </subcellularLocation>
    <subcellularLocation>
        <location evidence="1">Mitochondrion outer membrane</location>
    </subcellularLocation>
</comment>
<sequence>MTRYRRTYDSEFSATTIDYFVWPALIRERKVVAKGEVVTRRISPQKTKKAITSTPRPGSTEPYSRPSSYDLGFGSMSSSWSDHSSYKHRFST</sequence>
<evidence type="ECO:0000256" key="7">
    <source>
        <dbReference type="ARBA" id="ARBA00022787"/>
    </source>
</evidence>
<proteinExistence type="inferred from homology"/>
<dbReference type="Pfam" id="PF16026">
    <property type="entry name" value="MIEAP"/>
    <property type="match status" value="1"/>
</dbReference>
<evidence type="ECO:0000256" key="8">
    <source>
        <dbReference type="ARBA" id="ARBA00023054"/>
    </source>
</evidence>
<evidence type="ECO:0000313" key="16">
    <source>
        <dbReference type="Proteomes" id="UP001159428"/>
    </source>
</evidence>
<dbReference type="Proteomes" id="UP001159428">
    <property type="component" value="Unassembled WGS sequence"/>
</dbReference>
<dbReference type="InterPro" id="IPR026169">
    <property type="entry name" value="MIEAP"/>
</dbReference>
<dbReference type="GO" id="GO:0005741">
    <property type="term" value="C:mitochondrial outer membrane"/>
    <property type="evidence" value="ECO:0007669"/>
    <property type="project" value="UniProtKB-SubCell"/>
</dbReference>
<dbReference type="AlphaFoldDB" id="A0AAU9W1W5"/>
<evidence type="ECO:0000313" key="15">
    <source>
        <dbReference type="EMBL" id="CAH3045419.1"/>
    </source>
</evidence>
<dbReference type="GO" id="GO:0035694">
    <property type="term" value="P:mitochondrial protein catabolic process"/>
    <property type="evidence" value="ECO:0007669"/>
    <property type="project" value="InterPro"/>
</dbReference>
<evidence type="ECO:0000256" key="4">
    <source>
        <dbReference type="ARBA" id="ARBA00008233"/>
    </source>
</evidence>
<gene>
    <name evidence="15" type="ORF">PMEA_00033543</name>
</gene>
<evidence type="ECO:0000256" key="1">
    <source>
        <dbReference type="ARBA" id="ARBA00004294"/>
    </source>
</evidence>
<evidence type="ECO:0000256" key="6">
    <source>
        <dbReference type="ARBA" id="ARBA00022490"/>
    </source>
</evidence>
<evidence type="ECO:0000256" key="10">
    <source>
        <dbReference type="ARBA" id="ARBA00023128"/>
    </source>
</evidence>